<dbReference type="GO" id="GO:0005524">
    <property type="term" value="F:ATP binding"/>
    <property type="evidence" value="ECO:0007669"/>
    <property type="project" value="UniProtKB-KW"/>
</dbReference>
<evidence type="ECO:0000313" key="13">
    <source>
        <dbReference type="Proteomes" id="UP000029725"/>
    </source>
</evidence>
<evidence type="ECO:0000259" key="10">
    <source>
        <dbReference type="PROSITE" id="PS50162"/>
    </source>
</evidence>
<dbReference type="PROSITE" id="PS50163">
    <property type="entry name" value="RECA_3"/>
    <property type="match status" value="1"/>
</dbReference>
<comment type="similarity">
    <text evidence="2">Belongs to the RecA family. DMC1 subfamily.</text>
</comment>
<dbReference type="PANTHER" id="PTHR22942:SF30">
    <property type="entry name" value="MEIOTIC RECOMBINATION PROTEIN DMC1_LIM15 HOMOLOG"/>
    <property type="match status" value="1"/>
</dbReference>
<evidence type="ECO:0000256" key="2">
    <source>
        <dbReference type="ARBA" id="ARBA00008897"/>
    </source>
</evidence>
<dbReference type="RefSeq" id="XP_013237960.1">
    <property type="nucleotide sequence ID" value="XM_013382506.1"/>
</dbReference>
<keyword evidence="6" id="KW-0539">Nucleus</keyword>
<sequence length="364" mass="40126">MESQLESEAYSFSTEHEETQNIALEEDGTYLAVEELQHHGVSMMDIQKLKMSGICSVKGVQMTTRKNLCKLKGMSEAKVEEIKEVAAKLLDCGFITATELAIKRQCVFKVSTGSSELDRLVGGGIQSMSITEAFGEFRTGKTQLCLTMCITCQLGEQNTSGKVSDHSSNIGGIHRYRGNLVLNTPFTCSRPERLKEIAARFNLNPDEALENIIYSRAYNSEHQMDLLAILAAKFSEEPGRFKLLVVDSIISLFRTDFSGRGELGERQQRLNQMLARLARISEEYNVAVFITNQMMSDPGAAISFVPDPKKPIGGHVLAHASTTRLSLRKGRNETRIAKVYDSPDMPEAEATYAIGPGGIEDAAV</sequence>
<dbReference type="InterPro" id="IPR013632">
    <property type="entry name" value="Rad51_C"/>
</dbReference>
<comment type="subcellular location">
    <subcellularLocation>
        <location evidence="1">Nucleus</location>
    </subcellularLocation>
</comment>
<dbReference type="NCBIfam" id="NF003301">
    <property type="entry name" value="PRK04301.1"/>
    <property type="match status" value="1"/>
</dbReference>
<protein>
    <submittedName>
        <fullName evidence="12">Rad51 DNA repair and recombination protein</fullName>
    </submittedName>
</protein>
<dbReference type="InterPro" id="IPR011940">
    <property type="entry name" value="Dmc1"/>
</dbReference>
<evidence type="ECO:0000259" key="11">
    <source>
        <dbReference type="PROSITE" id="PS50163"/>
    </source>
</evidence>
<dbReference type="NCBIfam" id="TIGR02238">
    <property type="entry name" value="recomb_DMC1"/>
    <property type="match status" value="1"/>
</dbReference>
<dbReference type="OrthoDB" id="10251254at2759"/>
<dbReference type="GO" id="GO:0006312">
    <property type="term" value="P:mitotic recombination"/>
    <property type="evidence" value="ECO:0007669"/>
    <property type="project" value="TreeGrafter"/>
</dbReference>
<keyword evidence="4 9" id="KW-0067">ATP-binding</keyword>
<dbReference type="GO" id="GO:0140664">
    <property type="term" value="F:ATP-dependent DNA damage sensor activity"/>
    <property type="evidence" value="ECO:0007669"/>
    <property type="project" value="InterPro"/>
</dbReference>
<feature type="domain" description="RecA family profile 2" evidence="11">
    <location>
        <begin position="301"/>
        <end position="362"/>
    </location>
</feature>
<evidence type="ECO:0000256" key="1">
    <source>
        <dbReference type="ARBA" id="ARBA00004123"/>
    </source>
</evidence>
<evidence type="ECO:0000256" key="9">
    <source>
        <dbReference type="RuleBase" id="RU003422"/>
    </source>
</evidence>
<dbReference type="Gene3D" id="1.10.150.20">
    <property type="entry name" value="5' to 3' exonuclease, C-terminal subdomain"/>
    <property type="match status" value="1"/>
</dbReference>
<organism evidence="12 13">
    <name type="scientific">Mitosporidium daphniae</name>
    <dbReference type="NCBI Taxonomy" id="1485682"/>
    <lineage>
        <taxon>Eukaryota</taxon>
        <taxon>Fungi</taxon>
        <taxon>Fungi incertae sedis</taxon>
        <taxon>Microsporidia</taxon>
        <taxon>Mitosporidium</taxon>
    </lineage>
</organism>
<reference evidence="12 13" key="1">
    <citation type="submission" date="2014-04" db="EMBL/GenBank/DDBJ databases">
        <title>A new species of microsporidia sheds light on the evolution of extreme parasitism.</title>
        <authorList>
            <person name="Haag K.L."/>
            <person name="James T.Y."/>
            <person name="Larsson R."/>
            <person name="Schaer T.M."/>
            <person name="Refardt D."/>
            <person name="Pombert J.-F."/>
            <person name="Ebert D."/>
        </authorList>
    </citation>
    <scope>NUCLEOTIDE SEQUENCE [LARGE SCALE GENOMIC DNA]</scope>
    <source>
        <strain evidence="12 13">UGP3</strain>
        <tissue evidence="12">Spores</tissue>
    </source>
</reference>
<dbReference type="GO" id="GO:0000730">
    <property type="term" value="P:DNA recombinase assembly"/>
    <property type="evidence" value="ECO:0007669"/>
    <property type="project" value="TreeGrafter"/>
</dbReference>
<dbReference type="GO" id="GO:0042148">
    <property type="term" value="P:DNA strand invasion"/>
    <property type="evidence" value="ECO:0007669"/>
    <property type="project" value="TreeGrafter"/>
</dbReference>
<dbReference type="VEuPathDB" id="MicrosporidiaDB:DI09_32p180"/>
<dbReference type="GO" id="GO:0000150">
    <property type="term" value="F:DNA strand exchange activity"/>
    <property type="evidence" value="ECO:0007669"/>
    <property type="project" value="InterPro"/>
</dbReference>
<evidence type="ECO:0000256" key="3">
    <source>
        <dbReference type="ARBA" id="ARBA00022741"/>
    </source>
</evidence>
<dbReference type="PROSITE" id="PS50162">
    <property type="entry name" value="RECA_2"/>
    <property type="match status" value="1"/>
</dbReference>
<dbReference type="Proteomes" id="UP000029725">
    <property type="component" value="Unassembled WGS sequence"/>
</dbReference>
<keyword evidence="7" id="KW-0469">Meiosis</keyword>
<dbReference type="PANTHER" id="PTHR22942">
    <property type="entry name" value="RECA/RAD51/RADA DNA STRAND-PAIRING FAMILY MEMBER"/>
    <property type="match status" value="1"/>
</dbReference>
<dbReference type="SUPFAM" id="SSF47794">
    <property type="entry name" value="Rad51 N-terminal domain-like"/>
    <property type="match status" value="1"/>
</dbReference>
<dbReference type="Gene3D" id="3.40.50.300">
    <property type="entry name" value="P-loop containing nucleotide triphosphate hydrolases"/>
    <property type="match status" value="1"/>
</dbReference>
<dbReference type="InterPro" id="IPR027417">
    <property type="entry name" value="P-loop_NTPase"/>
</dbReference>
<dbReference type="InterPro" id="IPR020587">
    <property type="entry name" value="RecA_monomer-monomer_interface"/>
</dbReference>
<accession>A0A098VR64</accession>
<evidence type="ECO:0000256" key="8">
    <source>
        <dbReference type="ARBA" id="ARBA00023306"/>
    </source>
</evidence>
<keyword evidence="3 9" id="KW-0547">Nucleotide-binding</keyword>
<evidence type="ECO:0000256" key="4">
    <source>
        <dbReference type="ARBA" id="ARBA00022840"/>
    </source>
</evidence>
<dbReference type="PIRSF" id="PIRSF005856">
    <property type="entry name" value="Rad51"/>
    <property type="match status" value="1"/>
</dbReference>
<keyword evidence="5" id="KW-0238">DNA-binding</keyword>
<feature type="domain" description="RecA family profile 1" evidence="10">
    <location>
        <begin position="106"/>
        <end position="294"/>
    </location>
</feature>
<proteinExistence type="inferred from homology"/>
<evidence type="ECO:0000256" key="6">
    <source>
        <dbReference type="ARBA" id="ARBA00023242"/>
    </source>
</evidence>
<dbReference type="AlphaFoldDB" id="A0A098VR64"/>
<dbReference type="Pfam" id="PF08423">
    <property type="entry name" value="Rad51"/>
    <property type="match status" value="1"/>
</dbReference>
<comment type="caution">
    <text evidence="12">The sequence shown here is derived from an EMBL/GenBank/DDBJ whole genome shotgun (WGS) entry which is preliminary data.</text>
</comment>
<dbReference type="FunFam" id="3.40.50.300:FF:002052">
    <property type="entry name" value="DNA repair protein RAD51 homolog"/>
    <property type="match status" value="1"/>
</dbReference>
<keyword evidence="8" id="KW-0131">Cell cycle</keyword>
<dbReference type="GO" id="GO:0070192">
    <property type="term" value="P:chromosome organization involved in meiotic cell cycle"/>
    <property type="evidence" value="ECO:0007669"/>
    <property type="project" value="TreeGrafter"/>
</dbReference>
<dbReference type="GO" id="GO:0000794">
    <property type="term" value="C:condensed nuclear chromosome"/>
    <property type="evidence" value="ECO:0007669"/>
    <property type="project" value="TreeGrafter"/>
</dbReference>
<dbReference type="GO" id="GO:0003697">
    <property type="term" value="F:single-stranded DNA binding"/>
    <property type="evidence" value="ECO:0007669"/>
    <property type="project" value="TreeGrafter"/>
</dbReference>
<dbReference type="SUPFAM" id="SSF52540">
    <property type="entry name" value="P-loop containing nucleoside triphosphate hydrolases"/>
    <property type="match status" value="1"/>
</dbReference>
<dbReference type="InterPro" id="IPR010995">
    <property type="entry name" value="DNA_repair_Rad51/TF_NusA_a-hlx"/>
</dbReference>
<dbReference type="HOGENOM" id="CLU_041732_0_0_1"/>
<keyword evidence="13" id="KW-1185">Reference proteome</keyword>
<gene>
    <name evidence="12" type="ORF">DI09_32p180</name>
</gene>
<dbReference type="EMBL" id="JMKJ01000255">
    <property type="protein sequence ID" value="KGG51533.1"/>
    <property type="molecule type" value="Genomic_DNA"/>
</dbReference>
<dbReference type="GeneID" id="25259583"/>
<evidence type="ECO:0000256" key="7">
    <source>
        <dbReference type="ARBA" id="ARBA00023254"/>
    </source>
</evidence>
<dbReference type="GO" id="GO:0003690">
    <property type="term" value="F:double-stranded DNA binding"/>
    <property type="evidence" value="ECO:0007669"/>
    <property type="project" value="TreeGrafter"/>
</dbReference>
<dbReference type="GO" id="GO:0007131">
    <property type="term" value="P:reciprocal meiotic recombination"/>
    <property type="evidence" value="ECO:0007669"/>
    <property type="project" value="InterPro"/>
</dbReference>
<evidence type="ECO:0000256" key="5">
    <source>
        <dbReference type="ARBA" id="ARBA00023125"/>
    </source>
</evidence>
<evidence type="ECO:0000313" key="12">
    <source>
        <dbReference type="EMBL" id="KGG51533.1"/>
    </source>
</evidence>
<dbReference type="InterPro" id="IPR020588">
    <property type="entry name" value="RecA_ATP-bd"/>
</dbReference>
<dbReference type="InterPro" id="IPR016467">
    <property type="entry name" value="DNA_recomb/repair_RecA-like"/>
</dbReference>
<name>A0A098VR64_9MICR</name>